<dbReference type="AlphaFoldDB" id="A0A8T0CB10"/>
<name>A0A8T0CB10_9GAMM</name>
<dbReference type="EMBL" id="AHCD03000032">
    <property type="protein sequence ID" value="KAF7787252.1"/>
    <property type="molecule type" value="Genomic_DNA"/>
</dbReference>
<evidence type="ECO:0000313" key="2">
    <source>
        <dbReference type="Proteomes" id="UP000016480"/>
    </source>
</evidence>
<gene>
    <name evidence="1" type="ORF">PRUB_a4434</name>
</gene>
<protein>
    <recommendedName>
        <fullName evidence="3">EamA family transporter</fullName>
    </recommendedName>
</protein>
<accession>A0A8T0CB10</accession>
<evidence type="ECO:0008006" key="3">
    <source>
        <dbReference type="Google" id="ProtNLM"/>
    </source>
</evidence>
<dbReference type="GeneID" id="79942121"/>
<dbReference type="Proteomes" id="UP000016480">
    <property type="component" value="Unassembled WGS sequence"/>
</dbReference>
<comment type="caution">
    <text evidence="1">The sequence shown here is derived from an EMBL/GenBank/DDBJ whole genome shotgun (WGS) entry which is preliminary data.</text>
</comment>
<reference evidence="1 2" key="1">
    <citation type="journal article" date="2012" name="J. Bacteriol.">
        <title>Genome sequence of the cycloprodigiosin-producing bacterial strain Pseudoalteromonas rubra ATCC 29570(T).</title>
        <authorList>
            <person name="Xie B.B."/>
            <person name="Shu Y.L."/>
            <person name="Qin Q.L."/>
            <person name="Rong J.C."/>
            <person name="Zhang X.Y."/>
            <person name="Chen X.L."/>
            <person name="Zhou B.C."/>
            <person name="Zhang Y.Z."/>
        </authorList>
    </citation>
    <scope>NUCLEOTIDE SEQUENCE [LARGE SCALE GENOMIC DNA]</scope>
    <source>
        <strain evidence="1 2">DSM 6842</strain>
    </source>
</reference>
<sequence length="40" mass="4484">MDFKSIMCALLVVTVWGVNFSVIKLGLEELPPILFSGLRF</sequence>
<proteinExistence type="predicted"/>
<dbReference type="RefSeq" id="WP_277925380.1">
    <property type="nucleotide sequence ID" value="NZ_AHCD03000032.1"/>
</dbReference>
<evidence type="ECO:0000313" key="1">
    <source>
        <dbReference type="EMBL" id="KAF7787252.1"/>
    </source>
</evidence>
<organism evidence="1 2">
    <name type="scientific">Pseudoalteromonas rubra</name>
    <dbReference type="NCBI Taxonomy" id="43658"/>
    <lineage>
        <taxon>Bacteria</taxon>
        <taxon>Pseudomonadati</taxon>
        <taxon>Pseudomonadota</taxon>
        <taxon>Gammaproteobacteria</taxon>
        <taxon>Alteromonadales</taxon>
        <taxon>Pseudoalteromonadaceae</taxon>
        <taxon>Pseudoalteromonas</taxon>
    </lineage>
</organism>